<gene>
    <name evidence="2" type="ORF">SDC9_199321</name>
</gene>
<evidence type="ECO:0008006" key="3">
    <source>
        <dbReference type="Google" id="ProtNLM"/>
    </source>
</evidence>
<keyword evidence="1" id="KW-0472">Membrane</keyword>
<organism evidence="2">
    <name type="scientific">bioreactor metagenome</name>
    <dbReference type="NCBI Taxonomy" id="1076179"/>
    <lineage>
        <taxon>unclassified sequences</taxon>
        <taxon>metagenomes</taxon>
        <taxon>ecological metagenomes</taxon>
    </lineage>
</organism>
<evidence type="ECO:0000256" key="1">
    <source>
        <dbReference type="SAM" id="Phobius"/>
    </source>
</evidence>
<name>A0A645ILF8_9ZZZZ</name>
<dbReference type="AlphaFoldDB" id="A0A645ILF8"/>
<sequence length="82" mass="9548">MDFLQINSELPLSKQYKHFFRTGIATGKTNQLLNKFQMLQETQLVRRIQAMARKLQIGIYLLIGLLVVMLYQLLLLPLRGLT</sequence>
<keyword evidence="1" id="KW-0812">Transmembrane</keyword>
<evidence type="ECO:0000313" key="2">
    <source>
        <dbReference type="EMBL" id="MPN51672.1"/>
    </source>
</evidence>
<keyword evidence="1" id="KW-1133">Transmembrane helix</keyword>
<protein>
    <recommendedName>
        <fullName evidence="3">Type II secretion system protein GspF domain-containing protein</fullName>
    </recommendedName>
</protein>
<comment type="caution">
    <text evidence="2">The sequence shown here is derived from an EMBL/GenBank/DDBJ whole genome shotgun (WGS) entry which is preliminary data.</text>
</comment>
<accession>A0A645ILF8</accession>
<proteinExistence type="predicted"/>
<dbReference type="EMBL" id="VSSQ01117026">
    <property type="protein sequence ID" value="MPN51672.1"/>
    <property type="molecule type" value="Genomic_DNA"/>
</dbReference>
<reference evidence="2" key="1">
    <citation type="submission" date="2019-08" db="EMBL/GenBank/DDBJ databases">
        <authorList>
            <person name="Kucharzyk K."/>
            <person name="Murdoch R.W."/>
            <person name="Higgins S."/>
            <person name="Loffler F."/>
        </authorList>
    </citation>
    <scope>NUCLEOTIDE SEQUENCE</scope>
</reference>
<feature type="transmembrane region" description="Helical" evidence="1">
    <location>
        <begin position="57"/>
        <end position="78"/>
    </location>
</feature>